<protein>
    <recommendedName>
        <fullName evidence="3">VWFA domain-containing protein</fullName>
    </recommendedName>
</protein>
<reference evidence="2" key="1">
    <citation type="submission" date="2018-10" db="EMBL/GenBank/DDBJ databases">
        <title>Hidden diversity of soil giant viruses.</title>
        <authorList>
            <person name="Schulz F."/>
            <person name="Alteio L."/>
            <person name="Goudeau D."/>
            <person name="Ryan E.M."/>
            <person name="Malmstrom R.R."/>
            <person name="Blanchard J."/>
            <person name="Woyke T."/>
        </authorList>
    </citation>
    <scope>NUCLEOTIDE SEQUENCE</scope>
    <source>
        <strain evidence="2">BAV1</strain>
    </source>
</reference>
<proteinExistence type="predicted"/>
<dbReference type="Gene3D" id="3.40.50.410">
    <property type="entry name" value="von Willebrand factor, type A domain"/>
    <property type="match status" value="1"/>
</dbReference>
<dbReference type="EMBL" id="MK071998">
    <property type="protein sequence ID" value="AYV76842.1"/>
    <property type="molecule type" value="Genomic_DNA"/>
</dbReference>
<name>A0A3G4ZPL2_9VIRU</name>
<evidence type="ECO:0000313" key="2">
    <source>
        <dbReference type="EMBL" id="AYV76842.1"/>
    </source>
</evidence>
<feature type="region of interest" description="Disordered" evidence="1">
    <location>
        <begin position="357"/>
        <end position="376"/>
    </location>
</feature>
<evidence type="ECO:0000256" key="1">
    <source>
        <dbReference type="SAM" id="MobiDB-lite"/>
    </source>
</evidence>
<organism evidence="2">
    <name type="scientific">Barrevirus sp</name>
    <dbReference type="NCBI Taxonomy" id="2487763"/>
    <lineage>
        <taxon>Viruses</taxon>
        <taxon>Varidnaviria</taxon>
        <taxon>Bamfordvirae</taxon>
        <taxon>Nucleocytoviricota</taxon>
        <taxon>Megaviricetes</taxon>
        <taxon>Imitervirales</taxon>
        <taxon>Mimiviridae</taxon>
        <taxon>Klosneuvirinae</taxon>
    </lineage>
</organism>
<dbReference type="PANTHER" id="PTHR34706:SF1">
    <property type="entry name" value="VWFA DOMAIN-CONTAINING PROTEIN"/>
    <property type="match status" value="1"/>
</dbReference>
<accession>A0A3G4ZPL2</accession>
<gene>
    <name evidence="2" type="ORF">Barrevirus1_64</name>
</gene>
<sequence length="376" mass="42340">MYASAQPSAPQLDPTVPSLSPNQGLSKFELLVKQNELNPYIADKLREVLSTCEIVLLCDDSDSMSLPIAEEGTDPFSPKRSTRWLELKKLAAIIIQFVTAVNDSGLDIYFLNRPKVTNVVSVAGLQSVFSVPPTGSTNLMEGLNSIYNDKRAVFQHKKLLIVVVSDGEPNDNTGSNARQNLYDTIDHMVSNSNGNIHISFAECTDNAEDMEYLDAWDGRLKNFDNTEDYREELLRIKTIQGQQFKFDFTDYVIKILLATFVRWFFNLDQVKVTNSVYSSQGQGPAQQKYVSQVYQPTNTQPIYQQAPQPVYQAPQTQPVYQAPQTQPVYQAPQTQPVYQAPQAQPVYQQVYPRVQQQQQQQQSNSGGRKAKGCHIL</sequence>
<dbReference type="PANTHER" id="PTHR34706">
    <property type="entry name" value="SLR1338 PROTEIN"/>
    <property type="match status" value="1"/>
</dbReference>
<dbReference type="SUPFAM" id="SSF53300">
    <property type="entry name" value="vWA-like"/>
    <property type="match status" value="1"/>
</dbReference>
<dbReference type="InterPro" id="IPR036465">
    <property type="entry name" value="vWFA_dom_sf"/>
</dbReference>
<evidence type="ECO:0008006" key="3">
    <source>
        <dbReference type="Google" id="ProtNLM"/>
    </source>
</evidence>